<evidence type="ECO:0000313" key="1">
    <source>
        <dbReference type="EMBL" id="GMT30946.1"/>
    </source>
</evidence>
<comment type="caution">
    <text evidence="1">The sequence shown here is derived from an EMBL/GenBank/DDBJ whole genome shotgun (WGS) entry which is preliminary data.</text>
</comment>
<dbReference type="AlphaFoldDB" id="A0AAV5WFB3"/>
<dbReference type="EMBL" id="BTSY01000005">
    <property type="protein sequence ID" value="GMT30946.1"/>
    <property type="molecule type" value="Genomic_DNA"/>
</dbReference>
<accession>A0AAV5WFB3</accession>
<evidence type="ECO:0000313" key="2">
    <source>
        <dbReference type="Proteomes" id="UP001432322"/>
    </source>
</evidence>
<sequence length="201" mass="23368">FDDETFLKFSNALQFVDESILLFLGGSVTFSDKTWNTFSQWIHKSQAIHIYGLPIEERGIIDEAFVRTFVSPNDKFTKSLCCYTTQDVEKASFSASKDIIPSLARFGHFELISMIIKTEWIPDIIVEKCKTFCVFDSYMQFRVTSKLQQQHFLTLQNYIVPNTFTGRSAKLHVPHEIFEEVIVTIEMRKFGHLYFASITFE</sequence>
<gene>
    <name evidence="1" type="ORF">PFISCL1PPCAC_22243</name>
</gene>
<protein>
    <submittedName>
        <fullName evidence="1">Uncharacterized protein</fullName>
    </submittedName>
</protein>
<organism evidence="1 2">
    <name type="scientific">Pristionchus fissidentatus</name>
    <dbReference type="NCBI Taxonomy" id="1538716"/>
    <lineage>
        <taxon>Eukaryota</taxon>
        <taxon>Metazoa</taxon>
        <taxon>Ecdysozoa</taxon>
        <taxon>Nematoda</taxon>
        <taxon>Chromadorea</taxon>
        <taxon>Rhabditida</taxon>
        <taxon>Rhabditina</taxon>
        <taxon>Diplogasteromorpha</taxon>
        <taxon>Diplogasteroidea</taxon>
        <taxon>Neodiplogasteridae</taxon>
        <taxon>Pristionchus</taxon>
    </lineage>
</organism>
<dbReference type="Proteomes" id="UP001432322">
    <property type="component" value="Unassembled WGS sequence"/>
</dbReference>
<proteinExistence type="predicted"/>
<reference evidence="1" key="1">
    <citation type="submission" date="2023-10" db="EMBL/GenBank/DDBJ databases">
        <title>Genome assembly of Pristionchus species.</title>
        <authorList>
            <person name="Yoshida K."/>
            <person name="Sommer R.J."/>
        </authorList>
    </citation>
    <scope>NUCLEOTIDE SEQUENCE</scope>
    <source>
        <strain evidence="1">RS5133</strain>
    </source>
</reference>
<keyword evidence="2" id="KW-1185">Reference proteome</keyword>
<name>A0AAV5WFB3_9BILA</name>
<feature type="non-terminal residue" evidence="1">
    <location>
        <position position="1"/>
    </location>
</feature>